<dbReference type="GO" id="GO:0050897">
    <property type="term" value="F:cobalt ion binding"/>
    <property type="evidence" value="ECO:0007669"/>
    <property type="project" value="InterPro"/>
</dbReference>
<dbReference type="GO" id="GO:0006145">
    <property type="term" value="P:purine nucleobase catabolic process"/>
    <property type="evidence" value="ECO:0007669"/>
    <property type="project" value="TreeGrafter"/>
</dbReference>
<dbReference type="SUPFAM" id="SSF51556">
    <property type="entry name" value="Metallo-dependent hydrolases"/>
    <property type="match status" value="1"/>
</dbReference>
<keyword evidence="5" id="KW-0378">Hydrolase</keyword>
<dbReference type="InterPro" id="IPR032466">
    <property type="entry name" value="Metal_Hydrolase"/>
</dbReference>
<dbReference type="InterPro" id="IPR006680">
    <property type="entry name" value="Amidohydro-rel"/>
</dbReference>
<evidence type="ECO:0000256" key="2">
    <source>
        <dbReference type="ARBA" id="ARBA00008829"/>
    </source>
</evidence>
<evidence type="ECO:0000256" key="5">
    <source>
        <dbReference type="ARBA" id="ARBA00022801"/>
    </source>
</evidence>
<comment type="similarity">
    <text evidence="2">Belongs to the metallo-dependent hydrolases superfamily. Hydantoinase/dihydropyrimidinase family.</text>
</comment>
<feature type="domain" description="Amidohydrolase-related" evidence="7">
    <location>
        <begin position="51"/>
        <end position="419"/>
    </location>
</feature>
<proteinExistence type="inferred from homology"/>
<evidence type="ECO:0000256" key="1">
    <source>
        <dbReference type="ARBA" id="ARBA00001947"/>
    </source>
</evidence>
<evidence type="ECO:0000259" key="7">
    <source>
        <dbReference type="Pfam" id="PF01979"/>
    </source>
</evidence>
<evidence type="ECO:0000256" key="3">
    <source>
        <dbReference type="ARBA" id="ARBA00011881"/>
    </source>
</evidence>
<dbReference type="AlphaFoldDB" id="A0A0R1H2H4"/>
<evidence type="ECO:0000256" key="6">
    <source>
        <dbReference type="ARBA" id="ARBA00022833"/>
    </source>
</evidence>
<dbReference type="EMBL" id="AZDA01000014">
    <property type="protein sequence ID" value="KRK40408.1"/>
    <property type="molecule type" value="Genomic_DNA"/>
</dbReference>
<dbReference type="InterPro" id="IPR050138">
    <property type="entry name" value="DHOase/Allantoinase_Hydrolase"/>
</dbReference>
<dbReference type="PATRIC" id="fig|1423726.3.peg.910"/>
<dbReference type="NCBIfam" id="TIGR03178">
    <property type="entry name" value="allantoinase"/>
    <property type="match status" value="1"/>
</dbReference>
<dbReference type="Proteomes" id="UP000051461">
    <property type="component" value="Unassembled WGS sequence"/>
</dbReference>
<comment type="cofactor">
    <cofactor evidence="1">
        <name>Zn(2+)</name>
        <dbReference type="ChEBI" id="CHEBI:29105"/>
    </cofactor>
</comment>
<dbReference type="GO" id="GO:0004038">
    <property type="term" value="F:allantoinase activity"/>
    <property type="evidence" value="ECO:0007669"/>
    <property type="project" value="InterPro"/>
</dbReference>
<accession>A0A0R1H2H4</accession>
<organism evidence="8 9">
    <name type="scientific">Loigolactobacillus bifermentans DSM 20003</name>
    <dbReference type="NCBI Taxonomy" id="1423726"/>
    <lineage>
        <taxon>Bacteria</taxon>
        <taxon>Bacillati</taxon>
        <taxon>Bacillota</taxon>
        <taxon>Bacilli</taxon>
        <taxon>Lactobacillales</taxon>
        <taxon>Lactobacillaceae</taxon>
        <taxon>Loigolactobacillus</taxon>
    </lineage>
</organism>
<evidence type="ECO:0000313" key="8">
    <source>
        <dbReference type="EMBL" id="KRK40408.1"/>
    </source>
</evidence>
<evidence type="ECO:0000256" key="4">
    <source>
        <dbReference type="ARBA" id="ARBA00022723"/>
    </source>
</evidence>
<dbReference type="PANTHER" id="PTHR43668">
    <property type="entry name" value="ALLANTOINASE"/>
    <property type="match status" value="1"/>
</dbReference>
<dbReference type="GO" id="GO:0005737">
    <property type="term" value="C:cytoplasm"/>
    <property type="evidence" value="ECO:0007669"/>
    <property type="project" value="TreeGrafter"/>
</dbReference>
<dbReference type="InterPro" id="IPR011059">
    <property type="entry name" value="Metal-dep_hydrolase_composite"/>
</dbReference>
<dbReference type="GO" id="GO:0000256">
    <property type="term" value="P:allantoin catabolic process"/>
    <property type="evidence" value="ECO:0007669"/>
    <property type="project" value="InterPro"/>
</dbReference>
<dbReference type="OrthoDB" id="9765462at2"/>
<keyword evidence="4" id="KW-0479">Metal-binding</keyword>
<dbReference type="InterPro" id="IPR017593">
    <property type="entry name" value="Allantoinase"/>
</dbReference>
<evidence type="ECO:0000313" key="9">
    <source>
        <dbReference type="Proteomes" id="UP000051461"/>
    </source>
</evidence>
<dbReference type="Gene3D" id="3.20.20.140">
    <property type="entry name" value="Metal-dependent hydrolases"/>
    <property type="match status" value="1"/>
</dbReference>
<dbReference type="PANTHER" id="PTHR43668:SF4">
    <property type="entry name" value="ALLANTOINASE"/>
    <property type="match status" value="1"/>
</dbReference>
<dbReference type="RefSeq" id="WP_057903588.1">
    <property type="nucleotide sequence ID" value="NZ_AZDA01000014.1"/>
</dbReference>
<name>A0A0R1H2H4_9LACO</name>
<keyword evidence="9" id="KW-1185">Reference proteome</keyword>
<comment type="caution">
    <text evidence="8">The sequence shown here is derived from an EMBL/GenBank/DDBJ whole genome shotgun (WGS) entry which is preliminary data.</text>
</comment>
<protein>
    <submittedName>
        <fullName evidence="8">Allantoinase</fullName>
    </submittedName>
</protein>
<keyword evidence="6" id="KW-0862">Zinc</keyword>
<dbReference type="Pfam" id="PF01979">
    <property type="entry name" value="Amidohydro_1"/>
    <property type="match status" value="1"/>
</dbReference>
<dbReference type="GO" id="GO:0008270">
    <property type="term" value="F:zinc ion binding"/>
    <property type="evidence" value="ECO:0007669"/>
    <property type="project" value="InterPro"/>
</dbReference>
<dbReference type="SUPFAM" id="SSF51338">
    <property type="entry name" value="Composite domain of metallo-dependent hydrolases"/>
    <property type="match status" value="1"/>
</dbReference>
<comment type="subunit">
    <text evidence="3">Homotetramer.</text>
</comment>
<reference evidence="8 9" key="1">
    <citation type="journal article" date="2015" name="Genome Announc.">
        <title>Expanding the biotechnology potential of lactobacilli through comparative genomics of 213 strains and associated genera.</title>
        <authorList>
            <person name="Sun Z."/>
            <person name="Harris H.M."/>
            <person name="McCann A."/>
            <person name="Guo C."/>
            <person name="Argimon S."/>
            <person name="Zhang W."/>
            <person name="Yang X."/>
            <person name="Jeffery I.B."/>
            <person name="Cooney J.C."/>
            <person name="Kagawa T.F."/>
            <person name="Liu W."/>
            <person name="Song Y."/>
            <person name="Salvetti E."/>
            <person name="Wrobel A."/>
            <person name="Rasinkangas P."/>
            <person name="Parkhill J."/>
            <person name="Rea M.C."/>
            <person name="O'Sullivan O."/>
            <person name="Ritari J."/>
            <person name="Douillard F.P."/>
            <person name="Paul Ross R."/>
            <person name="Yang R."/>
            <person name="Briner A.E."/>
            <person name="Felis G.E."/>
            <person name="de Vos W.M."/>
            <person name="Barrangou R."/>
            <person name="Klaenhammer T.R."/>
            <person name="Caufield P.W."/>
            <person name="Cui Y."/>
            <person name="Zhang H."/>
            <person name="O'Toole P.W."/>
        </authorList>
    </citation>
    <scope>NUCLEOTIDE SEQUENCE [LARGE SCALE GENOMIC DNA]</scope>
    <source>
        <strain evidence="8 9">DSM 20003</strain>
    </source>
</reference>
<sequence length="459" mass="48929">MKYDCVITNGKFVTPRKLVKGELAIANGKIAAIGQGLAQQAATVLDAQGQLVLPGMVDAHVHISEPGRGDWEDYHTGSQALAAGGTTSMLVMPLNALPARTTAAEFTRHRQIATGQSYIDFGLYGGLVPNNRGEIAAMAQAGAVGFKAFMATTGSDLPGDFQNVDDYELYRGMQAIAATGLRLAIHAENAVLTDRLAAEKIAQHQTDIQAYLDSRPPLVEVEAVRRALYFGQVTGCKLHFVHLSTGAAVAQVAQAQAAGQDVTCETCVHYLALDATQFKAIGPPAKCAPALRSPAVQASLWQQVQQGAVTAVTSDHSPALLAMKADPHHNIFEVWGGISGAQNNVDLFYDIAVGQQRLSLFQFVQLIAAGPAQLFGLTQKGSLTVGKDADLVFLDPTQQYTLTKADLYYKNKMSAYVGRRIHARVTRTLLRGQTVFDLAQGFQAAPQGQFLPGAGYHAG</sequence>
<dbReference type="Gene3D" id="2.30.40.10">
    <property type="entry name" value="Urease, subunit C, domain 1"/>
    <property type="match status" value="1"/>
</dbReference>
<dbReference type="FunFam" id="3.20.20.140:FF:000174">
    <property type="entry name" value="Dihydropyrimidinase-related protein 2"/>
    <property type="match status" value="1"/>
</dbReference>
<dbReference type="STRING" id="1423726.FC07_GL000886"/>
<gene>
    <name evidence="8" type="ORF">FC07_GL000886</name>
</gene>